<dbReference type="PANTHER" id="PTHR34478">
    <property type="entry name" value="PROTEIN LEMA"/>
    <property type="match status" value="1"/>
</dbReference>
<evidence type="ECO:0000313" key="8">
    <source>
        <dbReference type="Proteomes" id="UP000000486"/>
    </source>
</evidence>
<evidence type="ECO:0000256" key="5">
    <source>
        <dbReference type="ARBA" id="ARBA00023136"/>
    </source>
</evidence>
<dbReference type="PATRIC" id="fig|1030009.3.peg.985"/>
<dbReference type="InterPro" id="IPR023353">
    <property type="entry name" value="LemA-like_dom_sf"/>
</dbReference>
<evidence type="ECO:0008006" key="9">
    <source>
        <dbReference type="Google" id="ProtNLM"/>
    </source>
</evidence>
<evidence type="ECO:0000256" key="1">
    <source>
        <dbReference type="ARBA" id="ARBA00004167"/>
    </source>
</evidence>
<dbReference type="HOGENOM" id="CLU_056714_2_2_9"/>
<keyword evidence="5 6" id="KW-0472">Membrane</keyword>
<feature type="transmembrane region" description="Helical" evidence="6">
    <location>
        <begin position="6"/>
        <end position="25"/>
    </location>
</feature>
<evidence type="ECO:0000256" key="4">
    <source>
        <dbReference type="ARBA" id="ARBA00022989"/>
    </source>
</evidence>
<dbReference type="Gene3D" id="1.20.1440.20">
    <property type="entry name" value="LemA-like domain"/>
    <property type="match status" value="1"/>
</dbReference>
<accession>A0A0E0UV55</accession>
<comment type="similarity">
    <text evidence="2">Belongs to the LemA family.</text>
</comment>
<dbReference type="RefSeq" id="WP_003722783.1">
    <property type="nucleotide sequence ID" value="NC_017537.1"/>
</dbReference>
<dbReference type="GO" id="GO:0016020">
    <property type="term" value="C:membrane"/>
    <property type="evidence" value="ECO:0007669"/>
    <property type="project" value="UniProtKB-SubCell"/>
</dbReference>
<proteinExistence type="inferred from homology"/>
<dbReference type="Pfam" id="PF04011">
    <property type="entry name" value="LemA"/>
    <property type="match status" value="1"/>
</dbReference>
<sequence>MIGWIIAIAVVVILVLIYFGLYNSLVKYRNRVDETWAQIDVQLKRRFDLIPNLVETVKGYAKHEKETLTQVIEARNKMMEVPADNRQGQIEADNMLSGALKSIFALGEAYPDLKANTSFIELQHELTTTENKVAYSRQLYNTTVMTYNTKVQSVPTNIVAKLHNFTERDMLSIPEVERVAPKVEF</sequence>
<dbReference type="PANTHER" id="PTHR34478:SF2">
    <property type="entry name" value="MEMBRANE PROTEIN"/>
    <property type="match status" value="1"/>
</dbReference>
<organism evidence="7 8">
    <name type="scientific">Listeria monocytogenes serotype 4a (strain M7)</name>
    <dbReference type="NCBI Taxonomy" id="1030009"/>
    <lineage>
        <taxon>Bacteria</taxon>
        <taxon>Bacillati</taxon>
        <taxon>Bacillota</taxon>
        <taxon>Bacilli</taxon>
        <taxon>Bacillales</taxon>
        <taxon>Listeriaceae</taxon>
        <taxon>Listeria</taxon>
    </lineage>
</organism>
<protein>
    <recommendedName>
        <fullName evidence="9">LemA family protein</fullName>
    </recommendedName>
</protein>
<evidence type="ECO:0000313" key="7">
    <source>
        <dbReference type="EMBL" id="AEH92003.1"/>
    </source>
</evidence>
<evidence type="ECO:0000256" key="6">
    <source>
        <dbReference type="SAM" id="Phobius"/>
    </source>
</evidence>
<evidence type="ECO:0000256" key="2">
    <source>
        <dbReference type="ARBA" id="ARBA00008854"/>
    </source>
</evidence>
<reference evidence="7 8" key="1">
    <citation type="journal article" date="2011" name="J. Bacteriol.">
        <title>Genome sequence of the nonpathogenic Listeria monocytogenes serovar 4a strain M7.</title>
        <authorList>
            <person name="Chen J."/>
            <person name="Xia Y."/>
            <person name="Cheng C."/>
            <person name="Fang C."/>
            <person name="Shan Y."/>
            <person name="Jin G."/>
            <person name="Fang W."/>
        </authorList>
    </citation>
    <scope>NUCLEOTIDE SEQUENCE [LARGE SCALE GENOMIC DNA]</scope>
    <source>
        <strain evidence="7 8">M7</strain>
    </source>
</reference>
<dbReference type="Proteomes" id="UP000000486">
    <property type="component" value="Chromosome"/>
</dbReference>
<dbReference type="AlphaFoldDB" id="A0A0E0UV55"/>
<dbReference type="KEGG" id="lmq:LMM7_0998"/>
<name>A0A0E0UV55_LISMM</name>
<dbReference type="SUPFAM" id="SSF140478">
    <property type="entry name" value="LemA-like"/>
    <property type="match status" value="1"/>
</dbReference>
<gene>
    <name evidence="7" type="primary">lemA</name>
    <name evidence="7" type="ordered locus">LMM7_0998</name>
</gene>
<dbReference type="EMBL" id="CP002816">
    <property type="protein sequence ID" value="AEH92003.1"/>
    <property type="molecule type" value="Genomic_DNA"/>
</dbReference>
<comment type="subcellular location">
    <subcellularLocation>
        <location evidence="1">Membrane</location>
        <topology evidence="1">Single-pass membrane protein</topology>
    </subcellularLocation>
</comment>
<dbReference type="InterPro" id="IPR007156">
    <property type="entry name" value="MamQ_LemA"/>
</dbReference>
<evidence type="ECO:0000256" key="3">
    <source>
        <dbReference type="ARBA" id="ARBA00022692"/>
    </source>
</evidence>
<keyword evidence="4 6" id="KW-1133">Transmembrane helix</keyword>
<keyword evidence="3 6" id="KW-0812">Transmembrane</keyword>